<evidence type="ECO:0000313" key="6">
    <source>
        <dbReference type="EMBL" id="MBI6875774.1"/>
    </source>
</evidence>
<evidence type="ECO:0000256" key="5">
    <source>
        <dbReference type="RuleBase" id="RU362064"/>
    </source>
</evidence>
<evidence type="ECO:0000256" key="3">
    <source>
        <dbReference type="ARBA" id="ARBA00022989"/>
    </source>
</evidence>
<comment type="similarity">
    <text evidence="5">Belongs to the FliO/MopB family.</text>
</comment>
<evidence type="ECO:0000313" key="7">
    <source>
        <dbReference type="Proteomes" id="UP000622687"/>
    </source>
</evidence>
<keyword evidence="1 5" id="KW-1003">Cell membrane</keyword>
<keyword evidence="3 5" id="KW-1133">Transmembrane helix</keyword>
<keyword evidence="7" id="KW-1185">Reference proteome</keyword>
<feature type="transmembrane region" description="Helical" evidence="5">
    <location>
        <begin position="6"/>
        <end position="25"/>
    </location>
</feature>
<dbReference type="Proteomes" id="UP000622687">
    <property type="component" value="Unassembled WGS sequence"/>
</dbReference>
<evidence type="ECO:0000256" key="1">
    <source>
        <dbReference type="ARBA" id="ARBA00022475"/>
    </source>
</evidence>
<keyword evidence="6" id="KW-0966">Cell projection</keyword>
<dbReference type="GO" id="GO:0044781">
    <property type="term" value="P:bacterial-type flagellum organization"/>
    <property type="evidence" value="ECO:0007669"/>
    <property type="project" value="UniProtKB-UniRule"/>
</dbReference>
<dbReference type="GO" id="GO:0009425">
    <property type="term" value="C:bacterial-type flagellum basal body"/>
    <property type="evidence" value="ECO:0007669"/>
    <property type="project" value="UniProtKB-SubCell"/>
</dbReference>
<dbReference type="GO" id="GO:0005886">
    <property type="term" value="C:plasma membrane"/>
    <property type="evidence" value="ECO:0007669"/>
    <property type="project" value="UniProtKB-SubCell"/>
</dbReference>
<protein>
    <recommendedName>
        <fullName evidence="5">Flagellar protein</fullName>
    </recommendedName>
</protein>
<keyword evidence="6" id="KW-0969">Cilium</keyword>
<keyword evidence="5" id="KW-0975">Bacterial flagellum</keyword>
<proteinExistence type="inferred from homology"/>
<dbReference type="NCBIfam" id="TIGR03500">
    <property type="entry name" value="FliO_TIGR"/>
    <property type="match status" value="1"/>
</dbReference>
<sequence>MDLQFGLMFLRTIAALLFILMLIYISMKYGGSKLQNIQNRRYIKILERVPISKENSLLVVKIGQKAYVMASTNGKVEIISELSQEEIIEVVTLKDIPEYKDLKDFYEKTGLKKISEKVPVKNFYEKLRVKKEDRNE</sequence>
<organism evidence="6 7">
    <name type="scientific">Clostridium aciditolerans</name>
    <dbReference type="NCBI Taxonomy" id="339861"/>
    <lineage>
        <taxon>Bacteria</taxon>
        <taxon>Bacillati</taxon>
        <taxon>Bacillota</taxon>
        <taxon>Clostridia</taxon>
        <taxon>Eubacteriales</taxon>
        <taxon>Clostridiaceae</taxon>
        <taxon>Clostridium</taxon>
    </lineage>
</organism>
<keyword evidence="6" id="KW-0282">Flagellum</keyword>
<dbReference type="EMBL" id="JAEEGB010000059">
    <property type="protein sequence ID" value="MBI6875774.1"/>
    <property type="molecule type" value="Genomic_DNA"/>
</dbReference>
<accession>A0A934M3N7</accession>
<dbReference type="AlphaFoldDB" id="A0A934M3N7"/>
<keyword evidence="4 5" id="KW-0472">Membrane</keyword>
<comment type="caution">
    <text evidence="6">The sequence shown here is derived from an EMBL/GenBank/DDBJ whole genome shotgun (WGS) entry which is preliminary data.</text>
</comment>
<evidence type="ECO:0000256" key="4">
    <source>
        <dbReference type="ARBA" id="ARBA00023136"/>
    </source>
</evidence>
<gene>
    <name evidence="6" type="primary">fliO</name>
    <name evidence="6" type="ORF">I6U51_24250</name>
</gene>
<dbReference type="Pfam" id="PF04347">
    <property type="entry name" value="FliO"/>
    <property type="match status" value="1"/>
</dbReference>
<dbReference type="InterPro" id="IPR022781">
    <property type="entry name" value="Flagellar_biosynth_FliO"/>
</dbReference>
<keyword evidence="2 5" id="KW-0812">Transmembrane</keyword>
<dbReference type="RefSeq" id="WP_211145125.1">
    <property type="nucleotide sequence ID" value="NZ_JAEEGB010000059.1"/>
</dbReference>
<name>A0A934M3N7_9CLOT</name>
<reference evidence="6" key="1">
    <citation type="submission" date="2020-12" db="EMBL/GenBank/DDBJ databases">
        <title>Clostridium thailandense sp. nov., a novel acetogenic bacterium isolated from peat land soil in Thailand.</title>
        <authorList>
            <person name="Chaikitkaew S."/>
            <person name="Birkeland N.K."/>
        </authorList>
    </citation>
    <scope>NUCLEOTIDE SEQUENCE</scope>
    <source>
        <strain evidence="6">DSM 17425</strain>
    </source>
</reference>
<evidence type="ECO:0000256" key="2">
    <source>
        <dbReference type="ARBA" id="ARBA00022692"/>
    </source>
</evidence>
<comment type="subcellular location">
    <subcellularLocation>
        <location evidence="5">Cell membrane</location>
    </subcellularLocation>
    <subcellularLocation>
        <location evidence="5">Bacterial flagellum basal body</location>
    </subcellularLocation>
</comment>